<feature type="region of interest" description="Disordered" evidence="7">
    <location>
        <begin position="117"/>
        <end position="139"/>
    </location>
</feature>
<organism evidence="10 11">
    <name type="scientific">Balaenoptera physalus</name>
    <name type="common">Fin whale</name>
    <name type="synonym">Balaena physalus</name>
    <dbReference type="NCBI Taxonomy" id="9770"/>
    <lineage>
        <taxon>Eukaryota</taxon>
        <taxon>Metazoa</taxon>
        <taxon>Chordata</taxon>
        <taxon>Craniata</taxon>
        <taxon>Vertebrata</taxon>
        <taxon>Euteleostomi</taxon>
        <taxon>Mammalia</taxon>
        <taxon>Eutheria</taxon>
        <taxon>Laurasiatheria</taxon>
        <taxon>Artiodactyla</taxon>
        <taxon>Whippomorpha</taxon>
        <taxon>Cetacea</taxon>
        <taxon>Mysticeti</taxon>
        <taxon>Balaenopteridae</taxon>
        <taxon>Balaenoptera</taxon>
    </lineage>
</organism>
<feature type="domain" description="Cyclic nucleotide-binding" evidence="9">
    <location>
        <begin position="617"/>
        <end position="653"/>
    </location>
</feature>
<protein>
    <recommendedName>
        <fullName evidence="9">Cyclic nucleotide-binding domain-containing protein</fullName>
    </recommendedName>
</protein>
<feature type="region of interest" description="Disordered" evidence="7">
    <location>
        <begin position="877"/>
        <end position="939"/>
    </location>
</feature>
<feature type="region of interest" description="Disordered" evidence="7">
    <location>
        <begin position="592"/>
        <end position="627"/>
    </location>
</feature>
<feature type="region of interest" description="Disordered" evidence="7">
    <location>
        <begin position="787"/>
        <end position="817"/>
    </location>
</feature>
<keyword evidence="11" id="KW-1185">Reference proteome</keyword>
<dbReference type="OrthoDB" id="417078at2759"/>
<dbReference type="InterPro" id="IPR050503">
    <property type="entry name" value="cAMP-dep_PK_reg_su-like"/>
</dbReference>
<evidence type="ECO:0000256" key="1">
    <source>
        <dbReference type="ARBA" id="ARBA00005753"/>
    </source>
</evidence>
<dbReference type="GO" id="GO:0030552">
    <property type="term" value="F:cAMP binding"/>
    <property type="evidence" value="ECO:0007669"/>
    <property type="project" value="UniProtKB-KW"/>
</dbReference>
<keyword evidence="4" id="KW-0677">Repeat</keyword>
<dbReference type="InterPro" id="IPR000595">
    <property type="entry name" value="cNMP-bd_dom"/>
</dbReference>
<dbReference type="GO" id="GO:0004862">
    <property type="term" value="F:cAMP-dependent protein kinase inhibitor activity"/>
    <property type="evidence" value="ECO:0007669"/>
    <property type="project" value="TreeGrafter"/>
</dbReference>
<dbReference type="CDD" id="cd00038">
    <property type="entry name" value="CAP_ED"/>
    <property type="match status" value="2"/>
</dbReference>
<evidence type="ECO:0000256" key="7">
    <source>
        <dbReference type="SAM" id="MobiDB-lite"/>
    </source>
</evidence>
<evidence type="ECO:0000256" key="6">
    <source>
        <dbReference type="ARBA" id="ARBA00023149"/>
    </source>
</evidence>
<feature type="region of interest" description="Disordered" evidence="7">
    <location>
        <begin position="1281"/>
        <end position="1325"/>
    </location>
</feature>
<dbReference type="PANTHER" id="PTHR11635">
    <property type="entry name" value="CAMP-DEPENDENT PROTEIN KINASE REGULATORY CHAIN"/>
    <property type="match status" value="1"/>
</dbReference>
<feature type="domain" description="Cyclic nucleotide-binding" evidence="9">
    <location>
        <begin position="471"/>
        <end position="508"/>
    </location>
</feature>
<accession>A0A6A1Q6Y0</accession>
<evidence type="ECO:0000256" key="2">
    <source>
        <dbReference type="ARBA" id="ARBA00022553"/>
    </source>
</evidence>
<gene>
    <name evidence="10" type="ORF">E2I00_001889</name>
</gene>
<dbReference type="PRINTS" id="PR00103">
    <property type="entry name" value="CAMPKINASE"/>
</dbReference>
<dbReference type="InterPro" id="IPR042818">
    <property type="entry name" value="RIbeta_DD"/>
</dbReference>
<feature type="region of interest" description="Disordered" evidence="7">
    <location>
        <begin position="362"/>
        <end position="385"/>
    </location>
</feature>
<dbReference type="PROSITE" id="PS00888">
    <property type="entry name" value="CNMP_BINDING_1"/>
    <property type="match status" value="1"/>
</dbReference>
<dbReference type="InterPro" id="IPR003117">
    <property type="entry name" value="cAMP_dep_PK_reg_su_I/II_a/b"/>
</dbReference>
<dbReference type="Proteomes" id="UP000437017">
    <property type="component" value="Unassembled WGS sequence"/>
</dbReference>
<evidence type="ECO:0000256" key="3">
    <source>
        <dbReference type="ARBA" id="ARBA00022566"/>
    </source>
</evidence>
<dbReference type="InterPro" id="IPR014710">
    <property type="entry name" value="RmlC-like_jellyroll"/>
</dbReference>
<feature type="domain" description="Cyclic nucleotide-binding" evidence="9">
    <location>
        <begin position="1168"/>
        <end position="1200"/>
    </location>
</feature>
<evidence type="ECO:0000259" key="9">
    <source>
        <dbReference type="PROSITE" id="PS50042"/>
    </source>
</evidence>
<reference evidence="10 11" key="1">
    <citation type="journal article" date="2019" name="PLoS ONE">
        <title>Genomic analyses reveal an absence of contemporary introgressive admixture between fin whales and blue whales, despite known hybrids.</title>
        <authorList>
            <person name="Westbury M.V."/>
            <person name="Petersen B."/>
            <person name="Lorenzen E.D."/>
        </authorList>
    </citation>
    <scope>NUCLEOTIDE SEQUENCE [LARGE SCALE GENOMIC DNA]</scope>
    <source>
        <strain evidence="10">FinWhale-01</strain>
    </source>
</reference>
<evidence type="ECO:0000256" key="5">
    <source>
        <dbReference type="ARBA" id="ARBA00022741"/>
    </source>
</evidence>
<proteinExistence type="inferred from homology"/>
<dbReference type="SMART" id="SM00394">
    <property type="entry name" value="RIIa"/>
    <property type="match status" value="1"/>
</dbReference>
<keyword evidence="8" id="KW-0812">Transmembrane</keyword>
<keyword evidence="5" id="KW-0547">Nucleotide-binding</keyword>
<dbReference type="SUPFAM" id="SSF51206">
    <property type="entry name" value="cAMP-binding domain-like"/>
    <property type="match status" value="2"/>
</dbReference>
<keyword evidence="2" id="KW-0597">Phosphoprotein</keyword>
<dbReference type="Pfam" id="PF02197">
    <property type="entry name" value="RIIa"/>
    <property type="match status" value="1"/>
</dbReference>
<keyword evidence="8" id="KW-1133">Transmembrane helix</keyword>
<dbReference type="GO" id="GO:0034236">
    <property type="term" value="F:protein kinase A catalytic subunit binding"/>
    <property type="evidence" value="ECO:0007669"/>
    <property type="project" value="TreeGrafter"/>
</dbReference>
<dbReference type="InterPro" id="IPR018490">
    <property type="entry name" value="cNMP-bd_dom_sf"/>
</dbReference>
<dbReference type="Gene3D" id="2.60.120.10">
    <property type="entry name" value="Jelly Rolls"/>
    <property type="match status" value="2"/>
</dbReference>
<dbReference type="SUPFAM" id="SSF47391">
    <property type="entry name" value="Dimerization-anchoring domain of cAMP-dependent PK regulatory subunit"/>
    <property type="match status" value="1"/>
</dbReference>
<name>A0A6A1Q6Y0_BALPH</name>
<sequence length="1601" mass="172307">MASPSAQQLEEDDGLRGCELYVQKHSVQQVLKDCIVQLCISKPERPMRFLREHFEKLEKDTLTKHLYAKEMIEKKKWVNMQFSNILTSIYYLQKSQGSKEIKTKDIIIQGPGGLVASSTGSEAHRRLSTKTPSSGQYANSRVIPKDYKTMTALAKAISKNVLFAHLDDNERRGPAVPKLNSLPHGLTGGGEAGLAVIQAEVEMPCLQKPVARGRGGAGRSSVSGAPVRARSLGACVELQQRGDKAKPVFQPFALREGNSSDDGDVDDDGDGDGDDDRDDGDGDNDDDIMVVMMVVVVMVMMMLVMMGMMMVVMVMMKTCVCTADLPGRRPPLGRGVRSPERAMQAGFRWVFLDGSGLLRTRELSSPSRRASPHPGPPSCLPLLGPVQTRGSVRCTPLRPSQGGGRGRFSEAVRRIGSQGILEAIDSSPAFRAPGLHPSVPGSGLTVSTASIGVEEAATDEETKGSGQQAGLSDIFDAMFPVMHIAGETVIQQGDEGDNFYVIDRGEVDSHNFSSSIPKMSPKCRLVSPERVAKEEWPQVLAATSPLKARSADRPLPGRWVAVTRAGCGAFLQHLTHRAPYVRRGSQPEICGPLSPRRCGDPAPRERAPGEGRLVQPGETAFSRSRDTPAATVKAKTDLKLWGIDRDSYRRILMVSGQRPLGAECPVLAEVTLLGCPCSPVVTAGPGAFLLVRGGAEDLGGGRLIPEGSPQGLAMVFAQRRLLRAWDPRSPDGLEGGDREPLRLGKKMTMWPTRKGVSVDGVRCCISPRLGRTRMRPSCDERTLSWTRTRQNASAGQRGAAKVQQKEPHIGHRGSGLASRLRQWVGAGGGAVSPATGSPEVRFQAPLLAQFSPGIYAAEGGSSDSPTSGLRFQVSNAIEKPTAQTGGRELPKPKAIKSNASHHPGGKRSSSHTFTGTGFRLGTNRDPPKSPASSSRGGHAGLLRVPGVWITGQLPSGLGVENDGEGKAWLWAVIRGRHAQPVTDGGEQLRDRSSCKDIQCLAHGFWKTFQQRRAHALQVQLSLPSDAGGRPWEEDVGGARPGSQVPSAATLPVARFHAWQNLRGLGAAGQERVPSLPAPRQAAQLEALPWKRAVPTEPLTLTSPIPTPGCTVGAGPAAHSPDLSALTPTRSWVRIDEKFGECDPEFWQALVQVCPSALWDTLAPDVRSGEIALLLNRPRAATVVARGPLTCVKLDRPRFERAAWGLAGSSAPALAILQDSCSAPSLICQPVDPGCEDPSDGGDSAADTLHSLDARWALERNPRHLQVAGLLRGVVASVGRLRTRAEGPSGPIRSRLTGGHQEGRLGDPASSRQHLDTERPPERSSWAVRGTGLCLAPLSPSGPPPWASPAAPWGRSQGWQFGRGEGFLEEEGHLAMLSAQRELEAQALELSHFRRQFLPQEDPEALLNLHLDLRKSEGCLRVSGSELRFQTTHLDGAVDELASVSSEVKKWQHLLHTGCRDIPGGGCRLARLRGGGWDVVGSWESHPVHILKPALWVWRHPVRSGEGRAAGQTLCAQVWAAGRYLLFLPAGAEEPLETSLRAHGGHGAKHAPEKRPVPIRRKRSIGEPQDCWGGEALYRLLQHQQRQVPAVPRPPPECQGSL</sequence>
<keyword evidence="8" id="KW-0472">Membrane</keyword>
<comment type="caution">
    <text evidence="10">The sequence shown here is derived from an EMBL/GenBank/DDBJ whole genome shotgun (WGS) entry which is preliminary data.</text>
</comment>
<dbReference type="GO" id="GO:0005952">
    <property type="term" value="C:cAMP-dependent protein kinase complex"/>
    <property type="evidence" value="ECO:0007669"/>
    <property type="project" value="InterPro"/>
</dbReference>
<evidence type="ECO:0000256" key="4">
    <source>
        <dbReference type="ARBA" id="ARBA00022737"/>
    </source>
</evidence>
<feature type="compositionally biased region" description="Basic and acidic residues" evidence="7">
    <location>
        <begin position="597"/>
        <end position="609"/>
    </location>
</feature>
<dbReference type="EMBL" id="SGJD01000804">
    <property type="protein sequence ID" value="KAB0403440.1"/>
    <property type="molecule type" value="Genomic_DNA"/>
</dbReference>
<dbReference type="CDD" id="cd12102">
    <property type="entry name" value="DD_RIbeta_PKA"/>
    <property type="match status" value="1"/>
</dbReference>
<dbReference type="PROSITE" id="PS50042">
    <property type="entry name" value="CNMP_BINDING_3"/>
    <property type="match status" value="3"/>
</dbReference>
<keyword evidence="6" id="KW-0114">cAMP</keyword>
<feature type="compositionally biased region" description="Polar residues" evidence="7">
    <location>
        <begin position="129"/>
        <end position="139"/>
    </location>
</feature>
<evidence type="ECO:0000256" key="8">
    <source>
        <dbReference type="SAM" id="Phobius"/>
    </source>
</evidence>
<evidence type="ECO:0000313" key="10">
    <source>
        <dbReference type="EMBL" id="KAB0403440.1"/>
    </source>
</evidence>
<feature type="transmembrane region" description="Helical" evidence="8">
    <location>
        <begin position="290"/>
        <end position="316"/>
    </location>
</feature>
<feature type="compositionally biased region" description="Basic and acidic residues" evidence="7">
    <location>
        <begin position="1312"/>
        <end position="1321"/>
    </location>
</feature>
<keyword evidence="3" id="KW-0116">cAMP-binding</keyword>
<dbReference type="InterPro" id="IPR018488">
    <property type="entry name" value="cNMP-bd_CS"/>
</dbReference>
<dbReference type="Gene3D" id="1.20.890.10">
    <property type="entry name" value="cAMP-dependent protein kinase regulatory subunit, dimerization-anchoring domain"/>
    <property type="match status" value="1"/>
</dbReference>
<comment type="similarity">
    <text evidence="1">Belongs to the cAMP-dependent kinase regulatory chain family.</text>
</comment>
<feature type="region of interest" description="Disordered" evidence="7">
    <location>
        <begin position="247"/>
        <end position="284"/>
    </location>
</feature>
<dbReference type="PANTHER" id="PTHR11635:SF126">
    <property type="entry name" value="CAMP-DEPENDENT PROTEIN KINASE TYPE I-BETA REGULATORY SUBUNIT"/>
    <property type="match status" value="1"/>
</dbReference>
<evidence type="ECO:0000313" key="11">
    <source>
        <dbReference type="Proteomes" id="UP000437017"/>
    </source>
</evidence>
<dbReference type="GO" id="GO:0005829">
    <property type="term" value="C:cytosol"/>
    <property type="evidence" value="ECO:0007669"/>
    <property type="project" value="TreeGrafter"/>
</dbReference>
<feature type="compositionally biased region" description="Acidic residues" evidence="7">
    <location>
        <begin position="259"/>
        <end position="284"/>
    </location>
</feature>